<evidence type="ECO:0008006" key="3">
    <source>
        <dbReference type="Google" id="ProtNLM"/>
    </source>
</evidence>
<keyword evidence="2" id="KW-1185">Reference proteome</keyword>
<gene>
    <name evidence="1" type="ORF">EDC26_106192</name>
</gene>
<protein>
    <recommendedName>
        <fullName evidence="3">Cellulose biosynthesis protein BcsR</fullName>
    </recommendedName>
</protein>
<sequence length="58" mass="6798">MNDKDKWAVSDIERLHAHLPEVDPRHYFDQREHNALQKALTTWPVLARLMGLRPPGEP</sequence>
<evidence type="ECO:0000313" key="1">
    <source>
        <dbReference type="EMBL" id="TCT07468.1"/>
    </source>
</evidence>
<proteinExistence type="predicted"/>
<comment type="caution">
    <text evidence="1">The sequence shown here is derived from an EMBL/GenBank/DDBJ whole genome shotgun (WGS) entry which is preliminary data.</text>
</comment>
<evidence type="ECO:0000313" key="2">
    <source>
        <dbReference type="Proteomes" id="UP000295525"/>
    </source>
</evidence>
<dbReference type="RefSeq" id="WP_165930989.1">
    <property type="nucleotide sequence ID" value="NZ_SMAJ01000006.1"/>
</dbReference>
<organism evidence="1 2">
    <name type="scientific">Paralcaligenes ureilyticus</name>
    <dbReference type="NCBI Taxonomy" id="627131"/>
    <lineage>
        <taxon>Bacteria</taxon>
        <taxon>Pseudomonadati</taxon>
        <taxon>Pseudomonadota</taxon>
        <taxon>Betaproteobacteria</taxon>
        <taxon>Burkholderiales</taxon>
        <taxon>Alcaligenaceae</taxon>
        <taxon>Paralcaligenes</taxon>
    </lineage>
</organism>
<name>A0A4V2UYI1_9BURK</name>
<dbReference type="AlphaFoldDB" id="A0A4V2UYI1"/>
<accession>A0A4V2UYI1</accession>
<reference evidence="1 2" key="1">
    <citation type="submission" date="2019-03" db="EMBL/GenBank/DDBJ databases">
        <title>Genomic Encyclopedia of Type Strains, Phase IV (KMG-IV): sequencing the most valuable type-strain genomes for metagenomic binning, comparative biology and taxonomic classification.</title>
        <authorList>
            <person name="Goeker M."/>
        </authorList>
    </citation>
    <scope>NUCLEOTIDE SEQUENCE [LARGE SCALE GENOMIC DNA]</scope>
    <source>
        <strain evidence="1 2">DSM 24591</strain>
    </source>
</reference>
<dbReference type="EMBL" id="SMAJ01000006">
    <property type="protein sequence ID" value="TCT07468.1"/>
    <property type="molecule type" value="Genomic_DNA"/>
</dbReference>
<dbReference type="Proteomes" id="UP000295525">
    <property type="component" value="Unassembled WGS sequence"/>
</dbReference>